<dbReference type="GO" id="GO:0004560">
    <property type="term" value="F:alpha-L-fucosidase activity"/>
    <property type="evidence" value="ECO:0007669"/>
    <property type="project" value="TreeGrafter"/>
</dbReference>
<dbReference type="PANTHER" id="PTHR31084:SF3">
    <property type="entry name" value="ALPHA-FUCOSIDASE A"/>
    <property type="match status" value="1"/>
</dbReference>
<evidence type="ECO:0000259" key="2">
    <source>
        <dbReference type="Pfam" id="PF14498"/>
    </source>
</evidence>
<dbReference type="OrthoDB" id="3206559at2759"/>
<keyword evidence="1" id="KW-0732">Signal</keyword>
<evidence type="ECO:0000256" key="1">
    <source>
        <dbReference type="SAM" id="SignalP"/>
    </source>
</evidence>
<dbReference type="InterPro" id="IPR027414">
    <property type="entry name" value="GH95_N_dom"/>
</dbReference>
<keyword evidence="4" id="KW-1185">Reference proteome</keyword>
<dbReference type="Proteomes" id="UP000027456">
    <property type="component" value="Unassembled WGS sequence"/>
</dbReference>
<proteinExistence type="predicted"/>
<accession>A0A074SBB6</accession>
<organism evidence="3 4">
    <name type="scientific">Rhizoctonia solani 123E</name>
    <dbReference type="NCBI Taxonomy" id="1423351"/>
    <lineage>
        <taxon>Eukaryota</taxon>
        <taxon>Fungi</taxon>
        <taxon>Dikarya</taxon>
        <taxon>Basidiomycota</taxon>
        <taxon>Agaricomycotina</taxon>
        <taxon>Agaricomycetes</taxon>
        <taxon>Cantharellales</taxon>
        <taxon>Ceratobasidiaceae</taxon>
        <taxon>Rhizoctonia</taxon>
    </lineage>
</organism>
<feature type="signal peptide" evidence="1">
    <location>
        <begin position="1"/>
        <end position="19"/>
    </location>
</feature>
<keyword evidence="3" id="KW-0378">Hydrolase</keyword>
<dbReference type="EMBL" id="AZST01000788">
    <property type="protein sequence ID" value="KEP47282.1"/>
    <property type="molecule type" value="Genomic_DNA"/>
</dbReference>
<comment type="caution">
    <text evidence="3">The sequence shown here is derived from an EMBL/GenBank/DDBJ whole genome shotgun (WGS) entry which is preliminary data.</text>
</comment>
<dbReference type="Gene3D" id="2.70.98.50">
    <property type="entry name" value="putative glycoside hydrolase family protein from bacillus halodurans"/>
    <property type="match status" value="1"/>
</dbReference>
<feature type="chain" id="PRO_5001698698" evidence="1">
    <location>
        <begin position="20"/>
        <end position="299"/>
    </location>
</feature>
<dbReference type="HOGENOM" id="CLU_931124_0_0_1"/>
<name>A0A074SBB6_9AGAM</name>
<dbReference type="AlphaFoldDB" id="A0A074SBB6"/>
<evidence type="ECO:0000313" key="3">
    <source>
        <dbReference type="EMBL" id="KEP47282.1"/>
    </source>
</evidence>
<evidence type="ECO:0000313" key="4">
    <source>
        <dbReference type="Proteomes" id="UP000027456"/>
    </source>
</evidence>
<dbReference type="PANTHER" id="PTHR31084">
    <property type="entry name" value="ALPHA-L-FUCOSIDASE 2"/>
    <property type="match status" value="1"/>
</dbReference>
<dbReference type="Pfam" id="PF14498">
    <property type="entry name" value="Glyco_hyd_65N_2"/>
    <property type="match status" value="1"/>
</dbReference>
<protein>
    <submittedName>
        <fullName evidence="3">Glycoside hydrolase family 95 protein</fullName>
    </submittedName>
</protein>
<feature type="domain" description="Glycosyl hydrolase family 95 N-terminal" evidence="2">
    <location>
        <begin position="31"/>
        <end position="285"/>
    </location>
</feature>
<gene>
    <name evidence="3" type="ORF">V565_161570</name>
</gene>
<reference evidence="3 4" key="1">
    <citation type="submission" date="2013-12" db="EMBL/GenBank/DDBJ databases">
        <authorList>
            <person name="Cubeta M."/>
            <person name="Pakala S."/>
            <person name="Fedorova N."/>
            <person name="Thomas E."/>
            <person name="Dean R."/>
            <person name="Jabaji S."/>
            <person name="Neate S."/>
            <person name="Toda T."/>
            <person name="Tavantzis S."/>
            <person name="Vilgalys R."/>
            <person name="Bharathan N."/>
            <person name="Pakala S."/>
            <person name="Losada L.S."/>
            <person name="Zafar N."/>
            <person name="Nierman W."/>
        </authorList>
    </citation>
    <scope>NUCLEOTIDE SEQUENCE [LARGE SCALE GENOMIC DNA]</scope>
    <source>
        <strain evidence="3 4">123E</strain>
    </source>
</reference>
<sequence length="299" mass="32057">MTFVSWTLSLLLSVTTVITAPDGFPKTGNGLWYNEPGVNWTTQYLPIGNGYLGAMINGNPVSDRLQLNIESLWSGGPFANSSYNGGNHQESESSYLATQLAKIRGAIFSTSNGREIKDVKPLQSSNDGYGSYSGAGYLNINRTVSGKVTDYARWLDMDDALLNAVWKESDGSFKRTYFCSNPTQACTVHTISSTKGGYSATYSFSSLDGLPKRNITCLDSTTARLRGYVGPPGMLYELLAKIHKSDAGGGSAKCVIDSTTGDAQLVANGTTEAWVTWVGGTEYSMDAGDAAHNYSFKGP</sequence>